<dbReference type="EC" id="1.1.1.6" evidence="6"/>
<dbReference type="AlphaFoldDB" id="A0A0W8G6V6"/>
<dbReference type="InterPro" id="IPR018211">
    <property type="entry name" value="ADH_Fe_CS"/>
</dbReference>
<comment type="similarity">
    <text evidence="1">Belongs to the iron-containing alcohol dehydrogenase family.</text>
</comment>
<dbReference type="NCBIfam" id="NF006941">
    <property type="entry name" value="PRK09423.1"/>
    <property type="match status" value="1"/>
</dbReference>
<dbReference type="CDD" id="cd08170">
    <property type="entry name" value="GlyDH"/>
    <property type="match status" value="1"/>
</dbReference>
<keyword evidence="3 6" id="KW-0560">Oxidoreductase</keyword>
<keyword evidence="4" id="KW-0520">NAD</keyword>
<gene>
    <name evidence="6" type="ORF">ASZ90_001273</name>
</gene>
<dbReference type="InterPro" id="IPR016205">
    <property type="entry name" value="Glycerol_DH"/>
</dbReference>
<dbReference type="PANTHER" id="PTHR43616">
    <property type="entry name" value="GLYCEROL DEHYDROGENASE"/>
    <property type="match status" value="1"/>
</dbReference>
<sequence>MISTTLFPGRYIQGQGALSRLGGELARLGSRHFLICSPHPLTHLLPPVLSEVERAGAVRTERFGRECTDGEIERLLALAREFGARTVTGMGGGKTLDAAKAVAARAGLPVAVVPTIASTDAPCSSVCVVYSPDGVFLRADVLPRNPDVVIVDTEVMARAPARFLVAGMGDALATWFEADSCRTSRGRNIAGDAGSMTALALARLCYETVRDWGVSARTACEAGVVTPALERVVEANTLLSGLGFESGGLGAAHSIHNGLTALPAVQGLFHGEKVAFGVLASLFLTDPPLAVVDEVYALCASLGLPTTCADLGLAGVTDEELLRVAEKSCTPGESIHNEPVEISPPRVFAALKAADAEGRRRVRASAGGEPAGSFPR</sequence>
<comment type="caution">
    <text evidence="6">The sequence shown here is derived from an EMBL/GenBank/DDBJ whole genome shotgun (WGS) entry which is preliminary data.</text>
</comment>
<dbReference type="GO" id="GO:0008888">
    <property type="term" value="F:glycerol dehydrogenase (NAD+) activity"/>
    <property type="evidence" value="ECO:0007669"/>
    <property type="project" value="UniProtKB-EC"/>
</dbReference>
<dbReference type="Gene3D" id="3.40.50.1970">
    <property type="match status" value="1"/>
</dbReference>
<evidence type="ECO:0000256" key="4">
    <source>
        <dbReference type="ARBA" id="ARBA00023027"/>
    </source>
</evidence>
<evidence type="ECO:0000259" key="5">
    <source>
        <dbReference type="Pfam" id="PF00465"/>
    </source>
</evidence>
<evidence type="ECO:0000256" key="2">
    <source>
        <dbReference type="ARBA" id="ARBA00022723"/>
    </source>
</evidence>
<reference evidence="6" key="1">
    <citation type="journal article" date="2015" name="Proc. Natl. Acad. Sci. U.S.A.">
        <title>Networks of energetic and metabolic interactions define dynamics in microbial communities.</title>
        <authorList>
            <person name="Embree M."/>
            <person name="Liu J.K."/>
            <person name="Al-Bassam M.M."/>
            <person name="Zengler K."/>
        </authorList>
    </citation>
    <scope>NUCLEOTIDE SEQUENCE</scope>
</reference>
<dbReference type="PIRSF" id="PIRSF000112">
    <property type="entry name" value="Glycerol_dehydrogenase"/>
    <property type="match status" value="1"/>
</dbReference>
<dbReference type="SUPFAM" id="SSF56796">
    <property type="entry name" value="Dehydroquinate synthase-like"/>
    <property type="match status" value="1"/>
</dbReference>
<dbReference type="GO" id="GO:0005829">
    <property type="term" value="C:cytosol"/>
    <property type="evidence" value="ECO:0007669"/>
    <property type="project" value="TreeGrafter"/>
</dbReference>
<dbReference type="PROSITE" id="PS00060">
    <property type="entry name" value="ADH_IRON_2"/>
    <property type="match status" value="1"/>
</dbReference>
<evidence type="ECO:0000256" key="3">
    <source>
        <dbReference type="ARBA" id="ARBA00023002"/>
    </source>
</evidence>
<evidence type="ECO:0000256" key="1">
    <source>
        <dbReference type="ARBA" id="ARBA00007358"/>
    </source>
</evidence>
<name>A0A0W8G6V6_9ZZZZ</name>
<dbReference type="EMBL" id="LNQE01000169">
    <property type="protein sequence ID" value="KUG28848.1"/>
    <property type="molecule type" value="Genomic_DNA"/>
</dbReference>
<dbReference type="Gene3D" id="1.20.1090.10">
    <property type="entry name" value="Dehydroquinate synthase-like - alpha domain"/>
    <property type="match status" value="1"/>
</dbReference>
<organism evidence="6">
    <name type="scientific">hydrocarbon metagenome</name>
    <dbReference type="NCBI Taxonomy" id="938273"/>
    <lineage>
        <taxon>unclassified sequences</taxon>
        <taxon>metagenomes</taxon>
        <taxon>ecological metagenomes</taxon>
    </lineage>
</organism>
<feature type="domain" description="Alcohol dehydrogenase iron-type/glycerol dehydrogenase GldA" evidence="5">
    <location>
        <begin position="8"/>
        <end position="153"/>
    </location>
</feature>
<dbReference type="PANTHER" id="PTHR43616:SF5">
    <property type="entry name" value="GLYCEROL DEHYDROGENASE 1"/>
    <property type="match status" value="1"/>
</dbReference>
<evidence type="ECO:0000313" key="6">
    <source>
        <dbReference type="EMBL" id="KUG28848.1"/>
    </source>
</evidence>
<dbReference type="Pfam" id="PF00465">
    <property type="entry name" value="Fe-ADH"/>
    <property type="match status" value="1"/>
</dbReference>
<proteinExistence type="inferred from homology"/>
<dbReference type="PROSITE" id="PS00913">
    <property type="entry name" value="ADH_IRON_1"/>
    <property type="match status" value="1"/>
</dbReference>
<dbReference type="InterPro" id="IPR001670">
    <property type="entry name" value="ADH_Fe/GldA"/>
</dbReference>
<dbReference type="GO" id="GO:0046872">
    <property type="term" value="F:metal ion binding"/>
    <property type="evidence" value="ECO:0007669"/>
    <property type="project" value="UniProtKB-KW"/>
</dbReference>
<accession>A0A0W8G6V6</accession>
<keyword evidence="2" id="KW-0479">Metal-binding</keyword>
<protein>
    <submittedName>
        <fullName evidence="6">Glycerol dehydrogenase</fullName>
        <ecNumber evidence="6">1.1.1.6</ecNumber>
    </submittedName>
</protein>